<proteinExistence type="predicted"/>
<gene>
    <name evidence="2" type="ORF">MSAN_01521800</name>
</gene>
<organism evidence="2 3">
    <name type="scientific">Mycena sanguinolenta</name>
    <dbReference type="NCBI Taxonomy" id="230812"/>
    <lineage>
        <taxon>Eukaryota</taxon>
        <taxon>Fungi</taxon>
        <taxon>Dikarya</taxon>
        <taxon>Basidiomycota</taxon>
        <taxon>Agaricomycotina</taxon>
        <taxon>Agaricomycetes</taxon>
        <taxon>Agaricomycetidae</taxon>
        <taxon>Agaricales</taxon>
        <taxon>Marasmiineae</taxon>
        <taxon>Mycenaceae</taxon>
        <taxon>Mycena</taxon>
    </lineage>
</organism>
<feature type="compositionally biased region" description="Low complexity" evidence="1">
    <location>
        <begin position="18"/>
        <end position="29"/>
    </location>
</feature>
<evidence type="ECO:0000256" key="1">
    <source>
        <dbReference type="SAM" id="MobiDB-lite"/>
    </source>
</evidence>
<keyword evidence="3" id="KW-1185">Reference proteome</keyword>
<dbReference type="Proteomes" id="UP000623467">
    <property type="component" value="Unassembled WGS sequence"/>
</dbReference>
<dbReference type="AlphaFoldDB" id="A0A8H7CZ71"/>
<evidence type="ECO:0000313" key="3">
    <source>
        <dbReference type="Proteomes" id="UP000623467"/>
    </source>
</evidence>
<reference evidence="2" key="1">
    <citation type="submission" date="2020-05" db="EMBL/GenBank/DDBJ databases">
        <title>Mycena genomes resolve the evolution of fungal bioluminescence.</title>
        <authorList>
            <person name="Tsai I.J."/>
        </authorList>
    </citation>
    <scope>NUCLEOTIDE SEQUENCE</scope>
    <source>
        <strain evidence="2">160909Yilan</strain>
    </source>
</reference>
<feature type="compositionally biased region" description="Basic and acidic residues" evidence="1">
    <location>
        <begin position="48"/>
        <end position="58"/>
    </location>
</feature>
<name>A0A8H7CZ71_9AGAR</name>
<comment type="caution">
    <text evidence="2">The sequence shown here is derived from an EMBL/GenBank/DDBJ whole genome shotgun (WGS) entry which is preliminary data.</text>
</comment>
<feature type="region of interest" description="Disordered" evidence="1">
    <location>
        <begin position="1"/>
        <end position="36"/>
    </location>
</feature>
<evidence type="ECO:0000313" key="2">
    <source>
        <dbReference type="EMBL" id="KAF7353336.1"/>
    </source>
</evidence>
<accession>A0A8H7CZ71</accession>
<protein>
    <submittedName>
        <fullName evidence="2">Uncharacterized protein</fullName>
    </submittedName>
</protein>
<dbReference type="EMBL" id="JACAZH010000012">
    <property type="protein sequence ID" value="KAF7353336.1"/>
    <property type="molecule type" value="Genomic_DNA"/>
</dbReference>
<sequence>MRQQRGVAPHGISGSRLTASSVTASFSSSPGLYSEDLERGRGWISDRKKLRRGTRDARSAPGMELESRKSIWRRKGSGSASGSLPCESVALVSPWTSVYPHLSLYAAFPGPFLRVRIDLVSTLCAHPMPADIEYMVGAFFERCVPVEHNTTSILSLARSPGRVVANLGRYGRRRHARRFAAAEAGPAGGGGGGDEVAAPRLRCMGCAPYLPDMTSPSDRAWLDCVSALYPVSRTVFLSRKRTSLSITAFASRLRLD</sequence>
<feature type="region of interest" description="Disordered" evidence="1">
    <location>
        <begin position="48"/>
        <end position="68"/>
    </location>
</feature>